<gene>
    <name evidence="1" type="ORF">MUK42_12545</name>
</gene>
<accession>A0A9E7GSG8</accession>
<organism evidence="1 2">
    <name type="scientific">Musa troglodytarum</name>
    <name type="common">fe'i banana</name>
    <dbReference type="NCBI Taxonomy" id="320322"/>
    <lineage>
        <taxon>Eukaryota</taxon>
        <taxon>Viridiplantae</taxon>
        <taxon>Streptophyta</taxon>
        <taxon>Embryophyta</taxon>
        <taxon>Tracheophyta</taxon>
        <taxon>Spermatophyta</taxon>
        <taxon>Magnoliopsida</taxon>
        <taxon>Liliopsida</taxon>
        <taxon>Zingiberales</taxon>
        <taxon>Musaceae</taxon>
        <taxon>Musa</taxon>
    </lineage>
</organism>
<keyword evidence="2" id="KW-1185">Reference proteome</keyword>
<sequence>MFNPPAAFGSRLRAVACLSPQRPLPRFFILHQYVHRDPDSPEKAALQLVSVEMEHGLNMRLDLV</sequence>
<dbReference type="AlphaFoldDB" id="A0A9E7GSG8"/>
<dbReference type="EMBL" id="CP097509">
    <property type="protein sequence ID" value="URE18268.1"/>
    <property type="molecule type" value="Genomic_DNA"/>
</dbReference>
<proteinExistence type="predicted"/>
<reference evidence="1" key="1">
    <citation type="submission" date="2022-05" db="EMBL/GenBank/DDBJ databases">
        <title>The Musa troglodytarum L. genome provides insights into the mechanism of non-climacteric behaviour and enrichment of carotenoids.</title>
        <authorList>
            <person name="Wang J."/>
        </authorList>
    </citation>
    <scope>NUCLEOTIDE SEQUENCE</scope>
    <source>
        <tissue evidence="1">Leaf</tissue>
    </source>
</reference>
<evidence type="ECO:0000313" key="1">
    <source>
        <dbReference type="EMBL" id="URE18268.1"/>
    </source>
</evidence>
<name>A0A9E7GSG8_9LILI</name>
<evidence type="ECO:0000313" key="2">
    <source>
        <dbReference type="Proteomes" id="UP001055439"/>
    </source>
</evidence>
<protein>
    <submittedName>
        <fullName evidence="1">Uncharacterized protein</fullName>
    </submittedName>
</protein>
<dbReference type="Proteomes" id="UP001055439">
    <property type="component" value="Chromosome 7"/>
</dbReference>